<sequence>MALTHEFGIIDHLETSYDDYTPEKYHCISVNDASIQALLPSLSLIKTYFSSLEQPDLGLAYYGVTIIPVDSLSAFLDSVLSAKGLKQENDVTELCKLIIQAKKENKCMIHYGI</sequence>
<proteinExistence type="predicted"/>
<evidence type="ECO:0008006" key="3">
    <source>
        <dbReference type="Google" id="ProtNLM"/>
    </source>
</evidence>
<evidence type="ECO:0000313" key="1">
    <source>
        <dbReference type="EMBL" id="MBO0453735.1"/>
    </source>
</evidence>
<reference evidence="1 2" key="1">
    <citation type="submission" date="2021-03" db="EMBL/GenBank/DDBJ databases">
        <title>Enterococcal diversity collection.</title>
        <authorList>
            <person name="Gilmore M.S."/>
            <person name="Schwartzman J."/>
            <person name="Van Tyne D."/>
            <person name="Martin M."/>
            <person name="Earl A.M."/>
            <person name="Manson A.L."/>
            <person name="Straub T."/>
            <person name="Salamzade R."/>
            <person name="Saavedra J."/>
            <person name="Lebreton F."/>
            <person name="Prichula J."/>
            <person name="Schaufler K."/>
            <person name="Gaca A."/>
            <person name="Sgardioli B."/>
            <person name="Wagenaar J."/>
            <person name="Strong T."/>
        </authorList>
    </citation>
    <scope>NUCLEOTIDE SEQUENCE [LARGE SCALE GENOMIC DNA]</scope>
    <source>
        <strain evidence="1 2">MJM16</strain>
    </source>
</reference>
<organism evidence="1 2">
    <name type="scientific">Candidatus Enterococcus murrayae</name>
    <dbReference type="NCBI Taxonomy" id="2815321"/>
    <lineage>
        <taxon>Bacteria</taxon>
        <taxon>Bacillati</taxon>
        <taxon>Bacillota</taxon>
        <taxon>Bacilli</taxon>
        <taxon>Lactobacillales</taxon>
        <taxon>Enterococcaceae</taxon>
        <taxon>Enterococcus</taxon>
    </lineage>
</organism>
<protein>
    <recommendedName>
        <fullName evidence="3">Short-chain dehydrogenase</fullName>
    </recommendedName>
</protein>
<dbReference type="RefSeq" id="WP_207109495.1">
    <property type="nucleotide sequence ID" value="NZ_JAFLVR010000038.1"/>
</dbReference>
<keyword evidence="2" id="KW-1185">Reference proteome</keyword>
<dbReference type="Proteomes" id="UP000664495">
    <property type="component" value="Unassembled WGS sequence"/>
</dbReference>
<name>A0ABS3HLF6_9ENTE</name>
<gene>
    <name evidence="1" type="ORF">JZO85_15850</name>
</gene>
<evidence type="ECO:0000313" key="2">
    <source>
        <dbReference type="Proteomes" id="UP000664495"/>
    </source>
</evidence>
<accession>A0ABS3HLF6</accession>
<dbReference type="EMBL" id="JAFLVR010000038">
    <property type="protein sequence ID" value="MBO0453735.1"/>
    <property type="molecule type" value="Genomic_DNA"/>
</dbReference>
<comment type="caution">
    <text evidence="1">The sequence shown here is derived from an EMBL/GenBank/DDBJ whole genome shotgun (WGS) entry which is preliminary data.</text>
</comment>